<gene>
    <name evidence="1" type="ORF">X777_05397</name>
</gene>
<evidence type="ECO:0000313" key="2">
    <source>
        <dbReference type="Proteomes" id="UP000053097"/>
    </source>
</evidence>
<dbReference type="EMBL" id="KK107235">
    <property type="protein sequence ID" value="EZA54894.1"/>
    <property type="molecule type" value="Genomic_DNA"/>
</dbReference>
<evidence type="ECO:0000313" key="1">
    <source>
        <dbReference type="EMBL" id="EZA54894.1"/>
    </source>
</evidence>
<proteinExistence type="predicted"/>
<organism evidence="1 2">
    <name type="scientific">Ooceraea biroi</name>
    <name type="common">Clonal raider ant</name>
    <name type="synonym">Cerapachys biroi</name>
    <dbReference type="NCBI Taxonomy" id="2015173"/>
    <lineage>
        <taxon>Eukaryota</taxon>
        <taxon>Metazoa</taxon>
        <taxon>Ecdysozoa</taxon>
        <taxon>Arthropoda</taxon>
        <taxon>Hexapoda</taxon>
        <taxon>Insecta</taxon>
        <taxon>Pterygota</taxon>
        <taxon>Neoptera</taxon>
        <taxon>Endopterygota</taxon>
        <taxon>Hymenoptera</taxon>
        <taxon>Apocrita</taxon>
        <taxon>Aculeata</taxon>
        <taxon>Formicoidea</taxon>
        <taxon>Formicidae</taxon>
        <taxon>Dorylinae</taxon>
        <taxon>Ooceraea</taxon>
    </lineage>
</organism>
<keyword evidence="2" id="KW-1185">Reference proteome</keyword>
<dbReference type="AlphaFoldDB" id="A0A026WIG2"/>
<accession>A0A026WIG2</accession>
<sequence>PREPKSSRRRGSITLNGVPEVSRCAVSVSPPLHRHCRCHPHHCSALDIRDYCAVGNIAEHVERRGRKGSSPRGGQLANIIDRWVGGWSREEGEREKES</sequence>
<reference evidence="1 2" key="1">
    <citation type="journal article" date="2014" name="Curr. Biol.">
        <title>The genome of the clonal raider ant Cerapachys biroi.</title>
        <authorList>
            <person name="Oxley P.R."/>
            <person name="Ji L."/>
            <person name="Fetter-Pruneda I."/>
            <person name="McKenzie S.K."/>
            <person name="Li C."/>
            <person name="Hu H."/>
            <person name="Zhang G."/>
            <person name="Kronauer D.J."/>
        </authorList>
    </citation>
    <scope>NUCLEOTIDE SEQUENCE [LARGE SCALE GENOMIC DNA]</scope>
</reference>
<dbReference type="Proteomes" id="UP000053097">
    <property type="component" value="Unassembled WGS sequence"/>
</dbReference>
<feature type="non-terminal residue" evidence="1">
    <location>
        <position position="1"/>
    </location>
</feature>
<protein>
    <submittedName>
        <fullName evidence="1">Uncharacterized protein</fullName>
    </submittedName>
</protein>
<name>A0A026WIG2_OOCBI</name>